<sequence>MEELEARLDEIAFLESLRQSLAFGFCRNLQTKIDRLGTAASGVSGQ</sequence>
<protein>
    <submittedName>
        <fullName evidence="1">Uncharacterized protein</fullName>
    </submittedName>
</protein>
<evidence type="ECO:0000313" key="2">
    <source>
        <dbReference type="Proteomes" id="UP000704176"/>
    </source>
</evidence>
<accession>A0ABS7VLF2</accession>
<comment type="caution">
    <text evidence="1">The sequence shown here is derived from an EMBL/GenBank/DDBJ whole genome shotgun (WGS) entry which is preliminary data.</text>
</comment>
<keyword evidence="2" id="KW-1185">Reference proteome</keyword>
<proteinExistence type="predicted"/>
<reference evidence="1 2" key="1">
    <citation type="submission" date="2021-09" db="EMBL/GenBank/DDBJ databases">
        <title>The complete genome sequence of a new microorganism.</title>
        <authorList>
            <person name="Zi Z."/>
        </authorList>
    </citation>
    <scope>NUCLEOTIDE SEQUENCE [LARGE SCALE GENOMIC DNA]</scope>
    <source>
        <strain evidence="1 2">WGZ8</strain>
    </source>
</reference>
<dbReference type="EMBL" id="JAIRBM010000005">
    <property type="protein sequence ID" value="MBZ6076346.1"/>
    <property type="molecule type" value="Genomic_DNA"/>
</dbReference>
<dbReference type="Proteomes" id="UP000704176">
    <property type="component" value="Unassembled WGS sequence"/>
</dbReference>
<organism evidence="1 2">
    <name type="scientific">Microvirga puerhi</name>
    <dbReference type="NCBI Taxonomy" id="2876078"/>
    <lineage>
        <taxon>Bacteria</taxon>
        <taxon>Pseudomonadati</taxon>
        <taxon>Pseudomonadota</taxon>
        <taxon>Alphaproteobacteria</taxon>
        <taxon>Hyphomicrobiales</taxon>
        <taxon>Methylobacteriaceae</taxon>
        <taxon>Microvirga</taxon>
    </lineage>
</organism>
<evidence type="ECO:0000313" key="1">
    <source>
        <dbReference type="EMBL" id="MBZ6076346.1"/>
    </source>
</evidence>
<gene>
    <name evidence="1" type="ORF">K9B37_08590</name>
</gene>
<name>A0ABS7VLF2_9HYPH</name>
<dbReference type="RefSeq" id="WP_224312672.1">
    <property type="nucleotide sequence ID" value="NZ_JAIRBM010000005.1"/>
</dbReference>